<reference evidence="2" key="1">
    <citation type="submission" date="2019-11" db="EMBL/GenBank/DDBJ databases">
        <title>Genome sequence of Heliorestis convoluta strain HH, an alkaliphilic and minimalistic phototrophic bacterium from a soda lake in Egypt.</title>
        <authorList>
            <person name="Dewey E.D."/>
            <person name="Stokes L.M."/>
            <person name="Burchell B.M."/>
            <person name="Shaffer K.N."/>
            <person name="Huntington A.M."/>
            <person name="Baker J.M."/>
            <person name="Nadendla S."/>
            <person name="Giglio M.G."/>
            <person name="Touchman J.W."/>
            <person name="Blankenship R.E."/>
            <person name="Madigan M.T."/>
            <person name="Sattley W.M."/>
        </authorList>
    </citation>
    <scope>NUCLEOTIDE SEQUENCE [LARGE SCALE GENOMIC DNA]</scope>
    <source>
        <strain evidence="2">HH</strain>
    </source>
</reference>
<name>A0A5Q2MZB6_9FIRM</name>
<keyword evidence="2" id="KW-1185">Reference proteome</keyword>
<dbReference type="InterPro" id="IPR003772">
    <property type="entry name" value="YceD"/>
</dbReference>
<dbReference type="PANTHER" id="PTHR34374:SF1">
    <property type="entry name" value="LARGE RIBOSOMAL RNA SUBUNIT ACCUMULATION PROTEIN YCED HOMOLOG 1, CHLOROPLASTIC"/>
    <property type="match status" value="1"/>
</dbReference>
<gene>
    <name evidence="1" type="ORF">FTV88_2010</name>
</gene>
<dbReference type="Pfam" id="PF02620">
    <property type="entry name" value="YceD"/>
    <property type="match status" value="1"/>
</dbReference>
<organism evidence="1 2">
    <name type="scientific">Heliorestis convoluta</name>
    <dbReference type="NCBI Taxonomy" id="356322"/>
    <lineage>
        <taxon>Bacteria</taxon>
        <taxon>Bacillati</taxon>
        <taxon>Bacillota</taxon>
        <taxon>Clostridia</taxon>
        <taxon>Eubacteriales</taxon>
        <taxon>Heliobacteriaceae</taxon>
        <taxon>Heliorestis</taxon>
    </lineage>
</organism>
<dbReference type="RefSeq" id="WP_153725363.1">
    <property type="nucleotide sequence ID" value="NZ_CP045875.1"/>
</dbReference>
<dbReference type="OrthoDB" id="9790372at2"/>
<sequence>MKVGRVTLLKARETWQPQQWSGQGLEALDLGKDFRVLGPLEVEGTVQRVEEGYRFQGQLKALIQAACHRCLQKVDLPLEVPLDGIFSSQLLEQRNMEDDVEDESEIPTYLVNSEGELDLHDLVADALLLALPMKVLCQEDCQGLCPLCGSYQNEQSCACQVEQGDPRLAPLLALLKQKEPS</sequence>
<protein>
    <recommendedName>
        <fullName evidence="3">DUF177 domain-containing protein</fullName>
    </recommendedName>
</protein>
<evidence type="ECO:0000313" key="1">
    <source>
        <dbReference type="EMBL" id="QGG48108.1"/>
    </source>
</evidence>
<dbReference type="PANTHER" id="PTHR34374">
    <property type="entry name" value="LARGE RIBOSOMAL RNA SUBUNIT ACCUMULATION PROTEIN YCED HOMOLOG 1, CHLOROPLASTIC"/>
    <property type="match status" value="1"/>
</dbReference>
<dbReference type="AlphaFoldDB" id="A0A5Q2MZB6"/>
<dbReference type="Proteomes" id="UP000366051">
    <property type="component" value="Chromosome"/>
</dbReference>
<dbReference type="KEGG" id="hcv:FTV88_2010"/>
<proteinExistence type="predicted"/>
<dbReference type="EMBL" id="CP045875">
    <property type="protein sequence ID" value="QGG48108.1"/>
    <property type="molecule type" value="Genomic_DNA"/>
</dbReference>
<evidence type="ECO:0000313" key="2">
    <source>
        <dbReference type="Proteomes" id="UP000366051"/>
    </source>
</evidence>
<accession>A0A5Q2MZB6</accession>
<evidence type="ECO:0008006" key="3">
    <source>
        <dbReference type="Google" id="ProtNLM"/>
    </source>
</evidence>